<proteinExistence type="predicted"/>
<dbReference type="FunCoup" id="A0A6P9EBD7">
    <property type="interactions" value="217"/>
</dbReference>
<organism evidence="2 3">
    <name type="scientific">Juglans regia</name>
    <name type="common">English walnut</name>
    <dbReference type="NCBI Taxonomy" id="51240"/>
    <lineage>
        <taxon>Eukaryota</taxon>
        <taxon>Viridiplantae</taxon>
        <taxon>Streptophyta</taxon>
        <taxon>Embryophyta</taxon>
        <taxon>Tracheophyta</taxon>
        <taxon>Spermatophyta</taxon>
        <taxon>Magnoliopsida</taxon>
        <taxon>eudicotyledons</taxon>
        <taxon>Gunneridae</taxon>
        <taxon>Pentapetalae</taxon>
        <taxon>rosids</taxon>
        <taxon>fabids</taxon>
        <taxon>Fagales</taxon>
        <taxon>Juglandaceae</taxon>
        <taxon>Juglans</taxon>
    </lineage>
</organism>
<sequence length="268" mass="29656">MADNNNNNVNYEESSPLLSKQVVEGVEDDAKKASKPIDAKDEKVTVSPAAKAPAPVPGNFGGHGWTANGLPLGHGSVVGEPMGRTQWNSSIFACLGRNDEFCSSDLEVCLLGSVAPCVLYGGNVERLGSSPGTFGNHCLSYSGLYLIGNSIFGGNFLAPWFSYTSRTAIRRMFNLEASFMYCSDMIHVDWSRSWLKWTPYHWRPPVLAVLFLIIGDEKFWRAMKACYGAHLRDDDYYVFYFNSKPGNHGAFCLQEFPLTAIHYLLGKL</sequence>
<evidence type="ECO:0000313" key="3">
    <source>
        <dbReference type="RefSeq" id="XP_035544646.1"/>
    </source>
</evidence>
<dbReference type="RefSeq" id="XP_035544646.1">
    <property type="nucleotide sequence ID" value="XM_035688753.1"/>
</dbReference>
<dbReference type="InParanoid" id="A0A6P9EBD7"/>
<reference evidence="3" key="1">
    <citation type="submission" date="2025-08" db="UniProtKB">
        <authorList>
            <consortium name="RefSeq"/>
        </authorList>
    </citation>
    <scope>IDENTIFICATION</scope>
    <source>
        <tissue evidence="3">Leaves</tissue>
    </source>
</reference>
<accession>A0A6P9EBD7</accession>
<feature type="compositionally biased region" description="Low complexity" evidence="1">
    <location>
        <begin position="1"/>
        <end position="10"/>
    </location>
</feature>
<dbReference type="OrthoDB" id="1045822at2759"/>
<feature type="region of interest" description="Disordered" evidence="1">
    <location>
        <begin position="1"/>
        <end position="52"/>
    </location>
</feature>
<dbReference type="KEGG" id="jre:118348028"/>
<name>A0A6P9EBD7_JUGRE</name>
<dbReference type="PANTHER" id="PTHR15907">
    <property type="entry name" value="DUF614 FAMILY PROTEIN-RELATED"/>
    <property type="match status" value="1"/>
</dbReference>
<dbReference type="AlphaFoldDB" id="A0A6P9EBD7"/>
<feature type="compositionally biased region" description="Basic and acidic residues" evidence="1">
    <location>
        <begin position="28"/>
        <end position="44"/>
    </location>
</feature>
<protein>
    <submittedName>
        <fullName evidence="3">Cell number regulator 8-like</fullName>
    </submittedName>
</protein>
<dbReference type="Pfam" id="PF04749">
    <property type="entry name" value="PLAC8"/>
    <property type="match status" value="1"/>
</dbReference>
<dbReference type="GeneID" id="118348028"/>
<evidence type="ECO:0000256" key="1">
    <source>
        <dbReference type="SAM" id="MobiDB-lite"/>
    </source>
</evidence>
<dbReference type="InterPro" id="IPR006461">
    <property type="entry name" value="PLAC_motif_containing"/>
</dbReference>
<gene>
    <name evidence="3" type="primary">LOC118348028</name>
</gene>
<evidence type="ECO:0000313" key="2">
    <source>
        <dbReference type="Proteomes" id="UP000235220"/>
    </source>
</evidence>
<dbReference type="Proteomes" id="UP000235220">
    <property type="component" value="Chromosome 3"/>
</dbReference>
<keyword evidence="2" id="KW-1185">Reference proteome</keyword>